<dbReference type="EMBL" id="JBGNUJ010000011">
    <property type="protein sequence ID" value="KAL3953824.1"/>
    <property type="molecule type" value="Genomic_DNA"/>
</dbReference>
<dbReference type="Proteomes" id="UP001638806">
    <property type="component" value="Unassembled WGS sequence"/>
</dbReference>
<evidence type="ECO:0000313" key="2">
    <source>
        <dbReference type="Proteomes" id="UP001638806"/>
    </source>
</evidence>
<proteinExistence type="predicted"/>
<accession>A0ACC4DC02</accession>
<keyword evidence="2" id="KW-1185">Reference proteome</keyword>
<comment type="caution">
    <text evidence="1">The sequence shown here is derived from an EMBL/GenBank/DDBJ whole genome shotgun (WGS) entry which is preliminary data.</text>
</comment>
<sequence>MSAPPPVGSRWHVSDTSRIHAGAPSRLHISGALGSQGSPEPRPAGCPSGSALQENQYWATPPPVGAWLWNRRRSVGKKLKRPVLHDLKGPKFSTPPPTWTSIAATQSAPSRLVPASLLRHPIATPHARARLMMIAPAAQAAHRAAAIAASKPADVAAPAQPHALQRSGHGATSASMDGSARWAAHL</sequence>
<reference evidence="1" key="1">
    <citation type="submission" date="2024-12" db="EMBL/GenBank/DDBJ databases">
        <title>Comparative genomics and development of molecular markers within Purpureocillium lilacinum and among Purpureocillium species.</title>
        <authorList>
            <person name="Yeh Z.-Y."/>
            <person name="Ni N.-T."/>
            <person name="Lo P.-H."/>
            <person name="Mushyakhwo K."/>
            <person name="Lin C.-F."/>
            <person name="Nai Y.-S."/>
        </authorList>
    </citation>
    <scope>NUCLEOTIDE SEQUENCE</scope>
    <source>
        <strain evidence="1">NCHU-NPUST-175</strain>
    </source>
</reference>
<gene>
    <name evidence="1" type="ORF">ACCO45_011780</name>
</gene>
<evidence type="ECO:0000313" key="1">
    <source>
        <dbReference type="EMBL" id="KAL3953824.1"/>
    </source>
</evidence>
<protein>
    <submittedName>
        <fullName evidence="1">Uncharacterized protein</fullName>
    </submittedName>
</protein>
<name>A0ACC4DC02_PURLI</name>
<organism evidence="1 2">
    <name type="scientific">Purpureocillium lilacinum</name>
    <name type="common">Paecilomyces lilacinus</name>
    <dbReference type="NCBI Taxonomy" id="33203"/>
    <lineage>
        <taxon>Eukaryota</taxon>
        <taxon>Fungi</taxon>
        <taxon>Dikarya</taxon>
        <taxon>Ascomycota</taxon>
        <taxon>Pezizomycotina</taxon>
        <taxon>Sordariomycetes</taxon>
        <taxon>Hypocreomycetidae</taxon>
        <taxon>Hypocreales</taxon>
        <taxon>Ophiocordycipitaceae</taxon>
        <taxon>Purpureocillium</taxon>
    </lineage>
</organism>